<dbReference type="PANTHER" id="PTHR10098:SF108">
    <property type="entry name" value="TETRATRICOPEPTIDE REPEAT PROTEIN 28"/>
    <property type="match status" value="1"/>
</dbReference>
<dbReference type="Pfam" id="PF12770">
    <property type="entry name" value="CHAT"/>
    <property type="match status" value="1"/>
</dbReference>
<organism evidence="3 4">
    <name type="scientific">Algoriphagus jejuensis</name>
    <dbReference type="NCBI Taxonomy" id="419934"/>
    <lineage>
        <taxon>Bacteria</taxon>
        <taxon>Pseudomonadati</taxon>
        <taxon>Bacteroidota</taxon>
        <taxon>Cytophagia</taxon>
        <taxon>Cytophagales</taxon>
        <taxon>Cyclobacteriaceae</taxon>
        <taxon>Algoriphagus</taxon>
    </lineage>
</organism>
<reference evidence="4" key="1">
    <citation type="journal article" date="2019" name="Int. J. Syst. Evol. Microbiol.">
        <title>The Global Catalogue of Microorganisms (GCM) 10K type strain sequencing project: providing services to taxonomists for standard genome sequencing and annotation.</title>
        <authorList>
            <consortium name="The Broad Institute Genomics Platform"/>
            <consortium name="The Broad Institute Genome Sequencing Center for Infectious Disease"/>
            <person name="Wu L."/>
            <person name="Ma J."/>
        </authorList>
    </citation>
    <scope>NUCLEOTIDE SEQUENCE [LARGE SCALE GENOMIC DNA]</scope>
    <source>
        <strain evidence="4">JCM 16112</strain>
    </source>
</reference>
<evidence type="ECO:0000313" key="3">
    <source>
        <dbReference type="EMBL" id="GAA0877411.1"/>
    </source>
</evidence>
<keyword evidence="1" id="KW-0472">Membrane</keyword>
<name>A0ABN1MVH5_9BACT</name>
<keyword evidence="1" id="KW-0812">Transmembrane</keyword>
<dbReference type="EMBL" id="BAAAFI010000002">
    <property type="protein sequence ID" value="GAA0877411.1"/>
    <property type="molecule type" value="Genomic_DNA"/>
</dbReference>
<dbReference type="SUPFAM" id="SSF48452">
    <property type="entry name" value="TPR-like"/>
    <property type="match status" value="2"/>
</dbReference>
<dbReference type="Gene3D" id="1.25.40.10">
    <property type="entry name" value="Tetratricopeptide repeat domain"/>
    <property type="match status" value="2"/>
</dbReference>
<protein>
    <submittedName>
        <fullName evidence="3">CHAT domain-containing protein</fullName>
    </submittedName>
</protein>
<comment type="caution">
    <text evidence="3">The sequence shown here is derived from an EMBL/GenBank/DDBJ whole genome shotgun (WGS) entry which is preliminary data.</text>
</comment>
<evidence type="ECO:0000313" key="4">
    <source>
        <dbReference type="Proteomes" id="UP001500469"/>
    </source>
</evidence>
<feature type="transmembrane region" description="Helical" evidence="1">
    <location>
        <begin position="1018"/>
        <end position="1036"/>
    </location>
</feature>
<feature type="domain" description="CHAT" evidence="2">
    <location>
        <begin position="706"/>
        <end position="1003"/>
    </location>
</feature>
<keyword evidence="4" id="KW-1185">Reference proteome</keyword>
<dbReference type="InterPro" id="IPR024983">
    <property type="entry name" value="CHAT_dom"/>
</dbReference>
<evidence type="ECO:0000256" key="1">
    <source>
        <dbReference type="SAM" id="Phobius"/>
    </source>
</evidence>
<proteinExistence type="predicted"/>
<dbReference type="InterPro" id="IPR011990">
    <property type="entry name" value="TPR-like_helical_dom_sf"/>
</dbReference>
<dbReference type="PANTHER" id="PTHR10098">
    <property type="entry name" value="RAPSYN-RELATED"/>
    <property type="match status" value="1"/>
</dbReference>
<keyword evidence="1" id="KW-1133">Transmembrane helix</keyword>
<evidence type="ECO:0000259" key="2">
    <source>
        <dbReference type="Pfam" id="PF12770"/>
    </source>
</evidence>
<gene>
    <name evidence="3" type="ORF">GCM10009119_03790</name>
</gene>
<accession>A0ABN1MVH5</accession>
<sequence>MIESGNPVKSLELIRDHILSLEKTKNYAALPDYLEVLGRAHLAISDEKKANVQVESQIAKWGNVIKDPKGLKDLWIAAAGWYEYIGLLERAYQAEAKAVAFARQEPGISSKELGKLLVVLGSYSVNRMDLTAAKIHLQEAQALLEKEPDPESIYRINSFLGNMAYFASKLDSAEFYYKKCLLAFEMMEPSPRNTHYRPAIVLNNLSGVQSAQGKTTESIQSMNGTIAHLKAYQGEEKDPGQRMKGKEFYFQAIDNLGGVYKGLGNFRKAQDLLEFSYEKKKESFSTDSKEVWLSEILLGQLYFEQDEPDKARKILIKGLNGLKETDGNYLLYEADGWYALARIEDHSGNDALASEHYKRADGLFREGLEGEFDVIYLGFLRNYALFLAEIGNDQEAINMARVAYDYVLENEGQNSLMAFQQQLSVGSVFFELQRYQDSQTWSQKALENLKAQFSGTKSLLDSLQIERNRPQTILLSAKSRFEISKERSPEFLNSLLKELESGLEALDRRKTYLENDEDVNLMIRENQEYFKFVEQLNLELYRKTNDKDFLANLLSVHESALYQRIRARLEQVDKLRFGDIPATFFQKEQDLKTKLRASIQSSTDGVENYLKASNEWEAFLTKSRQEYPEYFEFRYASIQRNFEVILKQVPEATTVIRYLFVGEDLYALVLENSDYRLFQLDFEQAEKILGSYQKEWSDGQRAHTNLHQLYQSLWEPLEGAVSNERVLVVPDGILFNLNFEILTPKKIKTFDELATGSLLARHSFSYHYSTLLFSYPTQDRAYRSNFAAFAPGFFDEMKTEYLHSVKDSLQIDRSYLTLIPQPFTDRLVTGLKRIFGGEIFTKEASTLDQFNQQAGHHRILHIGTHAQSDNISPDFSKLIFAKAAGDPERENALFVKDIYQLDLRSELAVLMACETGKPTFAPGEGMISLAHAFNYAGSKSLLMGIWKIDEQASAEIAETFYNYLYKGMTKDKALQQAKLDYLDGARGRSLSPEFWAGLIVMGDSSPVHLDPVFESRTWVFFGLALLLFSVLCLWWFKRRKIARAN</sequence>
<dbReference type="Proteomes" id="UP001500469">
    <property type="component" value="Unassembled WGS sequence"/>
</dbReference>